<dbReference type="InterPro" id="IPR002562">
    <property type="entry name" value="3'-5'_exonuclease_dom"/>
</dbReference>
<dbReference type="VEuPathDB" id="FungiDB:PC9H_009202"/>
<dbReference type="AlphaFoldDB" id="A0A8H6ZQ94"/>
<dbReference type="GO" id="GO:0005634">
    <property type="term" value="C:nucleus"/>
    <property type="evidence" value="ECO:0007669"/>
    <property type="project" value="TreeGrafter"/>
</dbReference>
<feature type="domain" description="3'-5' exonuclease" evidence="3">
    <location>
        <begin position="30"/>
        <end position="191"/>
    </location>
</feature>
<dbReference type="EMBL" id="JACETU010000006">
    <property type="protein sequence ID" value="KAF7426833.1"/>
    <property type="molecule type" value="Genomic_DNA"/>
</dbReference>
<dbReference type="InterPro" id="IPR051132">
    <property type="entry name" value="3-5_Exonuclease_domain"/>
</dbReference>
<dbReference type="GO" id="GO:0006139">
    <property type="term" value="P:nucleobase-containing compound metabolic process"/>
    <property type="evidence" value="ECO:0007669"/>
    <property type="project" value="InterPro"/>
</dbReference>
<keyword evidence="2" id="KW-0378">Hydrolase</keyword>
<gene>
    <name evidence="4" type="ORF">PC9H_009202</name>
</gene>
<dbReference type="Gene3D" id="3.30.420.10">
    <property type="entry name" value="Ribonuclease H-like superfamily/Ribonuclease H"/>
    <property type="match status" value="1"/>
</dbReference>
<organism evidence="4 5">
    <name type="scientific">Pleurotus ostreatus</name>
    <name type="common">Oyster mushroom</name>
    <name type="synonym">White-rot fungus</name>
    <dbReference type="NCBI Taxonomy" id="5322"/>
    <lineage>
        <taxon>Eukaryota</taxon>
        <taxon>Fungi</taxon>
        <taxon>Dikarya</taxon>
        <taxon>Basidiomycota</taxon>
        <taxon>Agaricomycotina</taxon>
        <taxon>Agaricomycetes</taxon>
        <taxon>Agaricomycetidae</taxon>
        <taxon>Agaricales</taxon>
        <taxon>Pleurotineae</taxon>
        <taxon>Pleurotaceae</taxon>
        <taxon>Pleurotus</taxon>
    </lineage>
</organism>
<evidence type="ECO:0000313" key="4">
    <source>
        <dbReference type="EMBL" id="KAF7426833.1"/>
    </source>
</evidence>
<dbReference type="GeneID" id="59379020"/>
<dbReference type="InterPro" id="IPR012337">
    <property type="entry name" value="RNaseH-like_sf"/>
</dbReference>
<dbReference type="SUPFAM" id="SSF53098">
    <property type="entry name" value="Ribonuclease H-like"/>
    <property type="match status" value="1"/>
</dbReference>
<dbReference type="PANTHER" id="PTHR13620:SF104">
    <property type="entry name" value="EXONUCLEASE 3'-5' DOMAIN-CONTAINING PROTEIN 2"/>
    <property type="match status" value="1"/>
</dbReference>
<sequence length="295" mass="32594">MTTNAPLPLFTIDPNSVVVATNVPLSEGYVAKLIKDAQICPFFGFDVELTPCKEVRLVQIASRNAAYVFDIDKISYFPDVLKSFLRNDKYVKIGVGVLGDAKALLDSDEVELAGAGELSRLHRMFDLTGALSGLHFSSCVALDTLAKVWLSRGLDKALQPAHEWVGELSVEHYTYAATDAAVALAIYHRMMSVKILSNARPRLWIFSGYDACSREAVGLVKDYAPYAALSTQCITSMEGLLAKMKRRHQDADNTLPGDDFHTWTEKTIPEAVKLCASLTMAFDVYNRQMSVRKDS</sequence>
<dbReference type="GO" id="GO:0003676">
    <property type="term" value="F:nucleic acid binding"/>
    <property type="evidence" value="ECO:0007669"/>
    <property type="project" value="InterPro"/>
</dbReference>
<dbReference type="RefSeq" id="XP_036630137.1">
    <property type="nucleotide sequence ID" value="XM_036778709.1"/>
</dbReference>
<proteinExistence type="predicted"/>
<dbReference type="Proteomes" id="UP000623687">
    <property type="component" value="Unassembled WGS sequence"/>
</dbReference>
<dbReference type="OrthoDB" id="2267587at2759"/>
<dbReference type="InterPro" id="IPR036397">
    <property type="entry name" value="RNaseH_sf"/>
</dbReference>
<comment type="caution">
    <text evidence="4">The sequence shown here is derived from an EMBL/GenBank/DDBJ whole genome shotgun (WGS) entry which is preliminary data.</text>
</comment>
<keyword evidence="1" id="KW-0540">Nuclease</keyword>
<dbReference type="PANTHER" id="PTHR13620">
    <property type="entry name" value="3-5 EXONUCLEASE"/>
    <property type="match status" value="1"/>
</dbReference>
<evidence type="ECO:0000313" key="5">
    <source>
        <dbReference type="Proteomes" id="UP000623687"/>
    </source>
</evidence>
<evidence type="ECO:0000256" key="2">
    <source>
        <dbReference type="ARBA" id="ARBA00022801"/>
    </source>
</evidence>
<evidence type="ECO:0000259" key="3">
    <source>
        <dbReference type="Pfam" id="PF01612"/>
    </source>
</evidence>
<accession>A0A8H6ZQ94</accession>
<keyword evidence="5" id="KW-1185">Reference proteome</keyword>
<protein>
    <recommendedName>
        <fullName evidence="3">3'-5' exonuclease domain-containing protein</fullName>
    </recommendedName>
</protein>
<name>A0A8H6ZQ94_PLEOS</name>
<reference evidence="4" key="1">
    <citation type="submission" date="2019-07" db="EMBL/GenBank/DDBJ databases">
        <authorList>
            <person name="Palmer J.M."/>
        </authorList>
    </citation>
    <scope>NUCLEOTIDE SEQUENCE</scope>
    <source>
        <strain evidence="4">PC9</strain>
    </source>
</reference>
<dbReference type="Pfam" id="PF01612">
    <property type="entry name" value="DNA_pol_A_exo1"/>
    <property type="match status" value="1"/>
</dbReference>
<dbReference type="GO" id="GO:0005737">
    <property type="term" value="C:cytoplasm"/>
    <property type="evidence" value="ECO:0007669"/>
    <property type="project" value="TreeGrafter"/>
</dbReference>
<dbReference type="GO" id="GO:0008408">
    <property type="term" value="F:3'-5' exonuclease activity"/>
    <property type="evidence" value="ECO:0007669"/>
    <property type="project" value="InterPro"/>
</dbReference>
<evidence type="ECO:0000256" key="1">
    <source>
        <dbReference type="ARBA" id="ARBA00022722"/>
    </source>
</evidence>